<name>A0ABZ2ZBI1_9BACT</name>
<accession>A0ABZ2ZBI1</accession>
<gene>
    <name evidence="1" type="ORF">WJU22_13420</name>
</gene>
<reference evidence="1 2" key="1">
    <citation type="submission" date="2024-03" db="EMBL/GenBank/DDBJ databases">
        <title>Chitinophaga caseinilytica sp. nov., a casein hydrolysing bacterium isolated from forest soil.</title>
        <authorList>
            <person name="Lee D.S."/>
            <person name="Han D.M."/>
            <person name="Baek J.H."/>
            <person name="Choi D.G."/>
            <person name="Jeon J.H."/>
            <person name="Jeon C.O."/>
        </authorList>
    </citation>
    <scope>NUCLEOTIDE SEQUENCE [LARGE SCALE GENOMIC DNA]</scope>
    <source>
        <strain evidence="1 2">KACC 19118</strain>
    </source>
</reference>
<keyword evidence="2" id="KW-1185">Reference proteome</keyword>
<dbReference type="EMBL" id="CP150096">
    <property type="protein sequence ID" value="WZN49169.1"/>
    <property type="molecule type" value="Genomic_DNA"/>
</dbReference>
<organism evidence="1 2">
    <name type="scientific">Chitinophaga caseinilytica</name>
    <dbReference type="NCBI Taxonomy" id="2267521"/>
    <lineage>
        <taxon>Bacteria</taxon>
        <taxon>Pseudomonadati</taxon>
        <taxon>Bacteroidota</taxon>
        <taxon>Chitinophagia</taxon>
        <taxon>Chitinophagales</taxon>
        <taxon>Chitinophagaceae</taxon>
        <taxon>Chitinophaga</taxon>
    </lineage>
</organism>
<evidence type="ECO:0000313" key="1">
    <source>
        <dbReference type="EMBL" id="WZN49169.1"/>
    </source>
</evidence>
<protein>
    <submittedName>
        <fullName evidence="1">Uncharacterized protein</fullName>
    </submittedName>
</protein>
<dbReference type="RefSeq" id="WP_341843744.1">
    <property type="nucleotide sequence ID" value="NZ_CP149792.1"/>
</dbReference>
<proteinExistence type="predicted"/>
<sequence length="49" mass="5762">MKAQQTAGRFRFSRNFSRTILHFAEKIQHFSRQKSTKRNTALGFNNVFG</sequence>
<dbReference type="Proteomes" id="UP001449657">
    <property type="component" value="Chromosome"/>
</dbReference>
<evidence type="ECO:0000313" key="2">
    <source>
        <dbReference type="Proteomes" id="UP001449657"/>
    </source>
</evidence>